<organism evidence="3 4">
    <name type="scientific">Actinokineospora bangkokensis</name>
    <dbReference type="NCBI Taxonomy" id="1193682"/>
    <lineage>
        <taxon>Bacteria</taxon>
        <taxon>Bacillati</taxon>
        <taxon>Actinomycetota</taxon>
        <taxon>Actinomycetes</taxon>
        <taxon>Pseudonocardiales</taxon>
        <taxon>Pseudonocardiaceae</taxon>
        <taxon>Actinokineospora</taxon>
    </lineage>
</organism>
<evidence type="ECO:0000313" key="4">
    <source>
        <dbReference type="Proteomes" id="UP000186040"/>
    </source>
</evidence>
<keyword evidence="4" id="KW-1185">Reference proteome</keyword>
<keyword evidence="2" id="KW-0732">Signal</keyword>
<dbReference type="STRING" id="1193682.BJP25_30580"/>
<evidence type="ECO:0000256" key="2">
    <source>
        <dbReference type="SAM" id="SignalP"/>
    </source>
</evidence>
<name>A0A1Q9LFY0_9PSEU</name>
<dbReference type="RefSeq" id="WP_075977578.1">
    <property type="nucleotide sequence ID" value="NZ_MKQR01000026.1"/>
</dbReference>
<feature type="signal peptide" evidence="2">
    <location>
        <begin position="1"/>
        <end position="16"/>
    </location>
</feature>
<dbReference type="Pfam" id="PF12079">
    <property type="entry name" value="DUF3558"/>
    <property type="match status" value="1"/>
</dbReference>
<feature type="region of interest" description="Disordered" evidence="1">
    <location>
        <begin position="20"/>
        <end position="50"/>
    </location>
</feature>
<evidence type="ECO:0000313" key="3">
    <source>
        <dbReference type="EMBL" id="OLR90905.1"/>
    </source>
</evidence>
<proteinExistence type="predicted"/>
<dbReference type="OrthoDB" id="3700944at2"/>
<evidence type="ECO:0000256" key="1">
    <source>
        <dbReference type="SAM" id="MobiDB-lite"/>
    </source>
</evidence>
<feature type="compositionally biased region" description="Gly residues" evidence="1">
    <location>
        <begin position="25"/>
        <end position="35"/>
    </location>
</feature>
<dbReference type="AlphaFoldDB" id="A0A1Q9LFY0"/>
<evidence type="ECO:0008006" key="5">
    <source>
        <dbReference type="Google" id="ProtNLM"/>
    </source>
</evidence>
<sequence>MLLVGSVAALAIGASACTSTEGGTAVAGGGGGGGSEPTSTTTGEPTPTVAIPPRPAALPLDSVDPCALLSADQQKQLGITRSQARTDSSAPFEGSKQCLLNAGGGGNYYYFVVSAVTSEGIAPWLDGQRNVDAELVSVAGYGAARYTLAGAEAGETESNCTTTVDVADDQQLKVDAVPVSIGKFSQQQVCQMSEQAAGLAVTTLKASR</sequence>
<dbReference type="Proteomes" id="UP000186040">
    <property type="component" value="Unassembled WGS sequence"/>
</dbReference>
<protein>
    <recommendedName>
        <fullName evidence="5">DUF3558 domain-containing protein</fullName>
    </recommendedName>
</protein>
<feature type="chain" id="PRO_5039440952" description="DUF3558 domain-containing protein" evidence="2">
    <location>
        <begin position="17"/>
        <end position="208"/>
    </location>
</feature>
<comment type="caution">
    <text evidence="3">The sequence shown here is derived from an EMBL/GenBank/DDBJ whole genome shotgun (WGS) entry which is preliminary data.</text>
</comment>
<reference evidence="3 4" key="1">
    <citation type="submission" date="2016-10" db="EMBL/GenBank/DDBJ databases">
        <title>The Draft Genome Sequence of Actinokineospora bangkokensis 44EHWT reveals the biosynthetic pathway of antifungal compounds Thailandins with unusual extender unit butylmalonyl-CoA.</title>
        <authorList>
            <person name="Greule A."/>
            <person name="Intra B."/>
            <person name="Flemming S."/>
            <person name="Rommel M.G."/>
            <person name="Panbangred W."/>
            <person name="Bechthold A."/>
        </authorList>
    </citation>
    <scope>NUCLEOTIDE SEQUENCE [LARGE SCALE GENOMIC DNA]</scope>
    <source>
        <strain evidence="3 4">44EHW</strain>
    </source>
</reference>
<dbReference type="InterPro" id="IPR024520">
    <property type="entry name" value="DUF3558"/>
</dbReference>
<accession>A0A1Q9LFY0</accession>
<gene>
    <name evidence="3" type="ORF">BJP25_30580</name>
</gene>
<dbReference type="EMBL" id="MKQR01000026">
    <property type="protein sequence ID" value="OLR90905.1"/>
    <property type="molecule type" value="Genomic_DNA"/>
</dbReference>
<feature type="compositionally biased region" description="Low complexity" evidence="1">
    <location>
        <begin position="36"/>
        <end position="49"/>
    </location>
</feature>